<sequence>MSIGSKGLAIFLATTLGTLSWNTVSQAAPLLADARGMGTGPKSAARAVKAQESQTVKEAEKIVAQREKLQQARMAIATNDRSELQKLERELKDYPLLPYIEYWDITKRLSRLPFNEIDGFLDKYHGTAIGDWMRVRLLRELGSRKRFRDYLKYFDPETITRTQLRCYYVDALSRHGDKKEAYPLIEKLWTVGASQPKECDPAFARWMADGGLTPEIAWRRHFLSVSAGNLDLAGYIARKMSKPAARRAALMRSVYRDPDQILDYNRFVKKDPEYRDIVGIGLYRLASQDPDKAAAAWQRYSASFLYDDEEREDFLRHLALRFAWKDDKKGLQALMKQNEGFFDLRTSEWLIRQSLREMDWAQVEFWIDQLPEDERNLDRWLYWKARAIQEQIAASGKKDSARTELATRLLQKAAAERSYYGFLASDTIGKDYSFVDRPAPVTPEQVNEVAARADMQRTRELQAIGEFYHARREWNYATDSMTPRELMAAGKVASAWGWHHKSIQSILAADYLDDLELRFPLAFPDIVEEMADKVGKNKALDPYLIFAVARQESHFSHDAKSGAGAMGLMQLLPSTARATARKAGVPYRRSWDLLKPSTNINLGAFYLNSLLDRFDDNRFLAAAAYNAGPTRVSRWLKDTGSKLPFDVWIETIPYSETRKYVQNVLYYSVVYAYRTGNKATLLRDNEARKKL</sequence>
<dbReference type="Gene3D" id="1.25.20.10">
    <property type="entry name" value="Bacterial muramidases"/>
    <property type="match status" value="1"/>
</dbReference>
<dbReference type="Pfam" id="PF01464">
    <property type="entry name" value="SLT"/>
    <property type="match status" value="1"/>
</dbReference>
<dbReference type="PANTHER" id="PTHR37423:SF5">
    <property type="entry name" value="SOLUBLE LYTIC MUREIN TRANSGLYCOSYLASE"/>
    <property type="match status" value="1"/>
</dbReference>
<dbReference type="Gene3D" id="1.10.530.10">
    <property type="match status" value="1"/>
</dbReference>
<organism evidence="5 6">
    <name type="scientific">Microbulbifer celer</name>
    <dbReference type="NCBI Taxonomy" id="435905"/>
    <lineage>
        <taxon>Bacteria</taxon>
        <taxon>Pseudomonadati</taxon>
        <taxon>Pseudomonadota</taxon>
        <taxon>Gammaproteobacteria</taxon>
        <taxon>Cellvibrionales</taxon>
        <taxon>Microbulbiferaceae</taxon>
        <taxon>Microbulbifer</taxon>
    </lineage>
</organism>
<dbReference type="CDD" id="cd13401">
    <property type="entry name" value="Slt70-like"/>
    <property type="match status" value="1"/>
</dbReference>
<dbReference type="Pfam" id="PF14718">
    <property type="entry name" value="SLT_L"/>
    <property type="match status" value="1"/>
</dbReference>
<dbReference type="SUPFAM" id="SSF53955">
    <property type="entry name" value="Lysozyme-like"/>
    <property type="match status" value="1"/>
</dbReference>
<accession>A0ABW3UD31</accession>
<evidence type="ECO:0000256" key="1">
    <source>
        <dbReference type="ARBA" id="ARBA00007734"/>
    </source>
</evidence>
<dbReference type="InterPro" id="IPR008939">
    <property type="entry name" value="Lytic_TGlycosylase_superhlx_U"/>
</dbReference>
<feature type="domain" description="Transglycosylase SLT" evidence="3">
    <location>
        <begin position="531"/>
        <end position="642"/>
    </location>
</feature>
<dbReference type="InterPro" id="IPR037061">
    <property type="entry name" value="Lytic_TGlycoase_superhlx_L_sf"/>
</dbReference>
<evidence type="ECO:0000256" key="2">
    <source>
        <dbReference type="ARBA" id="ARBA00022729"/>
    </source>
</evidence>
<keyword evidence="2" id="KW-0732">Signal</keyword>
<evidence type="ECO:0000259" key="3">
    <source>
        <dbReference type="Pfam" id="PF01464"/>
    </source>
</evidence>
<reference evidence="6" key="1">
    <citation type="journal article" date="2019" name="Int. J. Syst. Evol. Microbiol.">
        <title>The Global Catalogue of Microorganisms (GCM) 10K type strain sequencing project: providing services to taxonomists for standard genome sequencing and annotation.</title>
        <authorList>
            <consortium name="The Broad Institute Genomics Platform"/>
            <consortium name="The Broad Institute Genome Sequencing Center for Infectious Disease"/>
            <person name="Wu L."/>
            <person name="Ma J."/>
        </authorList>
    </citation>
    <scope>NUCLEOTIDE SEQUENCE [LARGE SCALE GENOMIC DNA]</scope>
    <source>
        <strain evidence="6">CCUG 54356</strain>
    </source>
</reference>
<comment type="similarity">
    <text evidence="1">Belongs to the transglycosylase Slt family.</text>
</comment>
<gene>
    <name evidence="5" type="ORF">ACFQ2X_14335</name>
</gene>
<protein>
    <submittedName>
        <fullName evidence="5">Transglycosylase SLT domain-containing protein</fullName>
    </submittedName>
</protein>
<dbReference type="RefSeq" id="WP_230438904.1">
    <property type="nucleotide sequence ID" value="NZ_CP087715.1"/>
</dbReference>
<dbReference type="Gene3D" id="1.10.1240.20">
    <property type="entry name" value="Lytic transglycosylase, superhelical linker domain"/>
    <property type="match status" value="1"/>
</dbReference>
<dbReference type="EMBL" id="JBHTLR010000019">
    <property type="protein sequence ID" value="MFD1217786.1"/>
    <property type="molecule type" value="Genomic_DNA"/>
</dbReference>
<dbReference type="InterPro" id="IPR012289">
    <property type="entry name" value="Lytic_TGlycosylase_superhlx_L"/>
</dbReference>
<dbReference type="SUPFAM" id="SSF48435">
    <property type="entry name" value="Bacterial muramidases"/>
    <property type="match status" value="1"/>
</dbReference>
<dbReference type="Proteomes" id="UP001597264">
    <property type="component" value="Unassembled WGS sequence"/>
</dbReference>
<dbReference type="InterPro" id="IPR023346">
    <property type="entry name" value="Lysozyme-like_dom_sf"/>
</dbReference>
<evidence type="ECO:0000259" key="4">
    <source>
        <dbReference type="Pfam" id="PF14718"/>
    </source>
</evidence>
<evidence type="ECO:0000313" key="6">
    <source>
        <dbReference type="Proteomes" id="UP001597264"/>
    </source>
</evidence>
<dbReference type="InterPro" id="IPR008258">
    <property type="entry name" value="Transglycosylase_SLT_dom_1"/>
</dbReference>
<proteinExistence type="inferred from homology"/>
<feature type="domain" description="Lytic transglycosylase superhelical linker" evidence="4">
    <location>
        <begin position="449"/>
        <end position="515"/>
    </location>
</feature>
<keyword evidence="6" id="KW-1185">Reference proteome</keyword>
<evidence type="ECO:0000313" key="5">
    <source>
        <dbReference type="EMBL" id="MFD1217786.1"/>
    </source>
</evidence>
<name>A0ABW3UD31_9GAMM</name>
<comment type="caution">
    <text evidence="5">The sequence shown here is derived from an EMBL/GenBank/DDBJ whole genome shotgun (WGS) entry which is preliminary data.</text>
</comment>
<dbReference type="PANTHER" id="PTHR37423">
    <property type="entry name" value="SOLUBLE LYTIC MUREIN TRANSGLYCOSYLASE-RELATED"/>
    <property type="match status" value="1"/>
</dbReference>